<dbReference type="PANTHER" id="PTHR37841:SF1">
    <property type="entry name" value="DUF3298 DOMAIN-CONTAINING PROTEIN"/>
    <property type="match status" value="1"/>
</dbReference>
<name>A0A2S5GXL7_9BURK</name>
<comment type="caution">
    <text evidence="2">The sequence shown here is derived from an EMBL/GenBank/DDBJ whole genome shotgun (WGS) entry which is preliminary data.</text>
</comment>
<protein>
    <submittedName>
        <fullName evidence="2">WG repeat-containing protein</fullName>
    </submittedName>
</protein>
<organism evidence="2 3">
    <name type="scientific">Achromobacter spanius</name>
    <dbReference type="NCBI Taxonomy" id="217203"/>
    <lineage>
        <taxon>Bacteria</taxon>
        <taxon>Pseudomonadati</taxon>
        <taxon>Pseudomonadota</taxon>
        <taxon>Betaproteobacteria</taxon>
        <taxon>Burkholderiales</taxon>
        <taxon>Alcaligenaceae</taxon>
        <taxon>Achromobacter</taxon>
    </lineage>
</organism>
<evidence type="ECO:0000256" key="1">
    <source>
        <dbReference type="SAM" id="SignalP"/>
    </source>
</evidence>
<dbReference type="RefSeq" id="WP_104141749.1">
    <property type="nucleotide sequence ID" value="NZ_PREU01000001.1"/>
</dbReference>
<dbReference type="AlphaFoldDB" id="A0A2S5GXL7"/>
<dbReference type="Proteomes" id="UP000239990">
    <property type="component" value="Unassembled WGS sequence"/>
</dbReference>
<feature type="signal peptide" evidence="1">
    <location>
        <begin position="1"/>
        <end position="26"/>
    </location>
</feature>
<dbReference type="OrthoDB" id="5380961at2"/>
<sequence>MMRAAIKPLTLALALALPTLPVTARADSWLDQCTTSYYGQGSDPVCHQPFSEGLAAVLTGSRSDEAGAWGYIDKQGRMAIAPAYRHVMPFQNGVAAASQGELWGYIDPKGQWVIKPRYTNATGFNAEGTALVEEDERDVLIDRQGKVVKTFPLGTRTWGFMPGQKLASIEMPTPPRLINTTTGAATELPEGVMMLAAPSAGYLPAQVRGSRYSGWWGLLDAQGRWAVTPQVLRSREAPMRDGDVVAVRRDEKWTFVNPRGEAISSAAYERVQWLAPGVWLVATEDGKSTLLDGRLKPTHAFTTSYMGVQQRDGWRYLSDASTTLLISPAGTMQKLAIRDGRVDIVQGRAWVYGMPAAGVPRADGAGGAAAGDAAASDAAKEAAPVAVEASDGNVDIAADAVAVDAADNAAAAAAGASDASKPGADAVAAVGTAAVDTAAVDTAAVGTAAVDTTAADTATVVTDVAETAGADQAAAGAEVADSISSDDAASYSATVASADGSLVQVYAADGKPLLDSDTAQRLRGYDVSEFSPRKTAPRTPGNATMPLALLRALNGDRPLAILTATGKIVSNPQWENIDTYNVTMPLVVRAKGDKVGAIDGQGKWAVPPEYSELRPFNGPYTWARTPDMLRRDAILIDARGKPTRVPDEVGAAASDLDGDLLVYRAADDNRERRWGLWNVRLNAPALKPDYERIEEFDDDWVRVQDKDRWGVVNRQGQWVVPAKHDSAYGMEYLGNGVMLVSEPEGKGLAGRYGDSPYRMVNLRTGKHSDIIYGKPDKLAEGRYIGQLADGSAVLFDAQGRATKISDGRPESKEQHGEWLIVRQDEREGAIDARGNLQVPALYGEFNPFFVQPEGLARVNQGSGYRVIDQQGKTVLEKRGDGFPLASMRRVLFTDDSSSTTVLTDLQGREVARLSGRYPVEYRHASEGVVPYSENYGKYGFLDAAGKRVVGAHFSVLGPLKHGLARAQRLDRTGKLYGFIDLSGRYAIPPAYNWAQDFQDERAMVFHDHLVEFIDPRGKTTTTFGVLCDQIVIFDAEENQSWPREALTCSDAKRIDPPALDSAKAE</sequence>
<dbReference type="PANTHER" id="PTHR37841">
    <property type="entry name" value="GLR2918 PROTEIN"/>
    <property type="match status" value="1"/>
</dbReference>
<dbReference type="InterPro" id="IPR032774">
    <property type="entry name" value="WG_beta_rep"/>
</dbReference>
<feature type="chain" id="PRO_5015665782" evidence="1">
    <location>
        <begin position="27"/>
        <end position="1065"/>
    </location>
</feature>
<reference evidence="2 3" key="1">
    <citation type="submission" date="2018-02" db="EMBL/GenBank/DDBJ databases">
        <title>Draft Genome of Achromobacter spanius stain 6.</title>
        <authorList>
            <person name="Gunasekera T.S."/>
            <person name="Radwan O."/>
            <person name="Ruiz O.N."/>
        </authorList>
    </citation>
    <scope>NUCLEOTIDE SEQUENCE [LARGE SCALE GENOMIC DNA]</scope>
    <source>
        <strain evidence="2 3">6</strain>
    </source>
</reference>
<evidence type="ECO:0000313" key="3">
    <source>
        <dbReference type="Proteomes" id="UP000239990"/>
    </source>
</evidence>
<evidence type="ECO:0000313" key="2">
    <source>
        <dbReference type="EMBL" id="PPA77820.1"/>
    </source>
</evidence>
<accession>A0A2S5GXL7</accession>
<gene>
    <name evidence="2" type="ORF">C4E15_00515</name>
</gene>
<dbReference type="Pfam" id="PF14903">
    <property type="entry name" value="WG_beta_rep"/>
    <property type="match status" value="4"/>
</dbReference>
<proteinExistence type="predicted"/>
<dbReference type="SUPFAM" id="SSF69360">
    <property type="entry name" value="Cell wall binding repeat"/>
    <property type="match status" value="1"/>
</dbReference>
<keyword evidence="1" id="KW-0732">Signal</keyword>
<dbReference type="EMBL" id="PREU01000001">
    <property type="protein sequence ID" value="PPA77820.1"/>
    <property type="molecule type" value="Genomic_DNA"/>
</dbReference>